<dbReference type="PANTHER" id="PTHR11361">
    <property type="entry name" value="DNA MISMATCH REPAIR PROTEIN MUTS FAMILY MEMBER"/>
    <property type="match status" value="1"/>
</dbReference>
<feature type="transmembrane region" description="Helical" evidence="4">
    <location>
        <begin position="63"/>
        <end position="84"/>
    </location>
</feature>
<keyword evidence="3" id="KW-0238">DNA-binding</keyword>
<evidence type="ECO:0000256" key="3">
    <source>
        <dbReference type="ARBA" id="ARBA00023125"/>
    </source>
</evidence>
<sequence length="627" mass="70131">MQPVSASHTRSCPTREASLLRGLRRVARLEAKGRRISARFTTGRLAIFAFGLFGSIIPHKMGWTTSGNMALAFSVALFLTVAWYHNRLEDRLHRLHRWQGIKQVHLARLHLTWSEIPLRPITVPERHGYARDLDLAGPHSLLHLIDNTISSQGRQRLASWLLDQPPPTAPWRSRQTLIRELTPLTLLRDRLTLEAQAVEDADIDGRRLLAVLQKRVDDSGLIPMLLTETALTLTTGVLLFADLLYGLGNYWMLSFGLYAFLFLSVRSRSEEIFDHAQSLHLQLERLSAVLGYLERRSYRLTPHLAQLCRPILEQQSRPSRSLKQAASVMNRLSVRAHPLVHYLINAFGPWDLYHTYRLQQLQDRIATIAPGWFELLAELDAASSLATFAHLHPEYLWPTLLEPGADGRRGGDVPMLAAEGLAHPLIPSTLRVANDIRFTGRGCIFLVTGSNMSGKSTFLRTIGINTCLAQAGGPVCATSFRWLPVRIGSCIRVDDSLDGGLSFFYAEVKRLKMILDDTRNEQAPPVLWLIDEVFKGTNNRERLIGGRALITALAGGNGFGLVTTHDLELSELERQLPTVTNVHFQETVAQGTLQFDYRLKPGPCPTTNALRIMALEGLPVDAPDPSL</sequence>
<gene>
    <name evidence="6" type="ORF">NSPZN2_10119</name>
</gene>
<feature type="domain" description="DNA mismatch repair proteins mutS family" evidence="5">
    <location>
        <begin position="442"/>
        <end position="627"/>
    </location>
</feature>
<feature type="transmembrane region" description="Helical" evidence="4">
    <location>
        <begin position="38"/>
        <end position="57"/>
    </location>
</feature>
<dbReference type="InterPro" id="IPR027417">
    <property type="entry name" value="P-loop_NTPase"/>
</dbReference>
<keyword evidence="4" id="KW-0472">Membrane</keyword>
<organism evidence="6 7">
    <name type="scientific">Nitrospira defluvii</name>
    <dbReference type="NCBI Taxonomy" id="330214"/>
    <lineage>
        <taxon>Bacteria</taxon>
        <taxon>Pseudomonadati</taxon>
        <taxon>Nitrospirota</taxon>
        <taxon>Nitrospiria</taxon>
        <taxon>Nitrospirales</taxon>
        <taxon>Nitrospiraceae</taxon>
        <taxon>Nitrospira</taxon>
    </lineage>
</organism>
<keyword evidence="2" id="KW-0067">ATP-binding</keyword>
<feature type="transmembrane region" description="Helical" evidence="4">
    <location>
        <begin position="247"/>
        <end position="265"/>
    </location>
</feature>
<dbReference type="EMBL" id="CAJNBJ010000001">
    <property type="protein sequence ID" value="CAE6688967.1"/>
    <property type="molecule type" value="Genomic_DNA"/>
</dbReference>
<dbReference type="RefSeq" id="WP_213040062.1">
    <property type="nucleotide sequence ID" value="NZ_CAJNBJ010000001.1"/>
</dbReference>
<evidence type="ECO:0000259" key="5">
    <source>
        <dbReference type="SMART" id="SM00534"/>
    </source>
</evidence>
<dbReference type="Proteomes" id="UP000675880">
    <property type="component" value="Unassembled WGS sequence"/>
</dbReference>
<reference evidence="6 7" key="1">
    <citation type="submission" date="2021-02" db="EMBL/GenBank/DDBJ databases">
        <authorList>
            <person name="Han P."/>
        </authorList>
    </citation>
    <scope>NUCLEOTIDE SEQUENCE [LARGE SCALE GENOMIC DNA]</scope>
    <source>
        <strain evidence="6">Candidatus Nitrospira sp. ZN2</strain>
    </source>
</reference>
<accession>A0ABM8QC80</accession>
<dbReference type="SMART" id="SM00534">
    <property type="entry name" value="MUTSac"/>
    <property type="match status" value="1"/>
</dbReference>
<dbReference type="InterPro" id="IPR000432">
    <property type="entry name" value="DNA_mismatch_repair_MutS_C"/>
</dbReference>
<dbReference type="Gene3D" id="3.40.50.300">
    <property type="entry name" value="P-loop containing nucleotide triphosphate hydrolases"/>
    <property type="match status" value="1"/>
</dbReference>
<keyword evidence="7" id="KW-1185">Reference proteome</keyword>
<keyword evidence="1" id="KW-0547">Nucleotide-binding</keyword>
<evidence type="ECO:0000313" key="6">
    <source>
        <dbReference type="EMBL" id="CAE6688967.1"/>
    </source>
</evidence>
<evidence type="ECO:0000256" key="2">
    <source>
        <dbReference type="ARBA" id="ARBA00022840"/>
    </source>
</evidence>
<dbReference type="InterPro" id="IPR036187">
    <property type="entry name" value="DNA_mismatch_repair_MutS_sf"/>
</dbReference>
<keyword evidence="4" id="KW-0812">Transmembrane</keyword>
<dbReference type="PANTHER" id="PTHR11361:SF99">
    <property type="entry name" value="DNA MISMATCH REPAIR PROTEIN"/>
    <property type="match status" value="1"/>
</dbReference>
<dbReference type="SUPFAM" id="SSF52540">
    <property type="entry name" value="P-loop containing nucleoside triphosphate hydrolases"/>
    <property type="match status" value="1"/>
</dbReference>
<name>A0ABM8QC80_9BACT</name>
<dbReference type="SUPFAM" id="SSF48334">
    <property type="entry name" value="DNA repair protein MutS, domain III"/>
    <property type="match status" value="1"/>
</dbReference>
<dbReference type="InterPro" id="IPR045076">
    <property type="entry name" value="MutS"/>
</dbReference>
<protein>
    <submittedName>
        <fullName evidence="6">MutS-related protein, family 1</fullName>
    </submittedName>
</protein>
<evidence type="ECO:0000256" key="1">
    <source>
        <dbReference type="ARBA" id="ARBA00022741"/>
    </source>
</evidence>
<dbReference type="CDD" id="cd03283">
    <property type="entry name" value="ABC_MutS-like"/>
    <property type="match status" value="1"/>
</dbReference>
<proteinExistence type="predicted"/>
<keyword evidence="4" id="KW-1133">Transmembrane helix</keyword>
<evidence type="ECO:0000313" key="7">
    <source>
        <dbReference type="Proteomes" id="UP000675880"/>
    </source>
</evidence>
<comment type="caution">
    <text evidence="6">The sequence shown here is derived from an EMBL/GenBank/DDBJ whole genome shotgun (WGS) entry which is preliminary data.</text>
</comment>
<dbReference type="Pfam" id="PF00488">
    <property type="entry name" value="MutS_V"/>
    <property type="match status" value="1"/>
</dbReference>
<evidence type="ECO:0000256" key="4">
    <source>
        <dbReference type="SAM" id="Phobius"/>
    </source>
</evidence>